<dbReference type="PANTHER" id="PTHR45138:SF9">
    <property type="entry name" value="DIGUANYLATE CYCLASE DGCM-RELATED"/>
    <property type="match status" value="1"/>
</dbReference>
<dbReference type="InterPro" id="IPR019494">
    <property type="entry name" value="FIST_C"/>
</dbReference>
<dbReference type="EMBL" id="WJBD01000010">
    <property type="protein sequence ID" value="MBC3888541.1"/>
    <property type="molecule type" value="Genomic_DNA"/>
</dbReference>
<feature type="domain" description="GGDEF" evidence="2">
    <location>
        <begin position="459"/>
        <end position="586"/>
    </location>
</feature>
<accession>A0A923HUH1</accession>
<dbReference type="SMART" id="SM00267">
    <property type="entry name" value="GGDEF"/>
    <property type="match status" value="1"/>
</dbReference>
<keyword evidence="4" id="KW-1185">Reference proteome</keyword>
<dbReference type="GO" id="GO:0052621">
    <property type="term" value="F:diguanylate cyclase activity"/>
    <property type="evidence" value="ECO:0007669"/>
    <property type="project" value="TreeGrafter"/>
</dbReference>
<evidence type="ECO:0000313" key="4">
    <source>
        <dbReference type="Proteomes" id="UP000616595"/>
    </source>
</evidence>
<dbReference type="AlphaFoldDB" id="A0A923HUH1"/>
<dbReference type="SMART" id="SM01204">
    <property type="entry name" value="FIST_C"/>
    <property type="match status" value="1"/>
</dbReference>
<reference evidence="3" key="1">
    <citation type="submission" date="2019-10" db="EMBL/GenBank/DDBJ databases">
        <authorList>
            <person name="Ross D.E."/>
            <person name="Gulliver D."/>
        </authorList>
    </citation>
    <scope>NUCLEOTIDE SEQUENCE</scope>
    <source>
        <strain evidence="3">DER-2019</strain>
    </source>
</reference>
<evidence type="ECO:0000259" key="2">
    <source>
        <dbReference type="PROSITE" id="PS50887"/>
    </source>
</evidence>
<name>A0A923HUH1_9FIRM</name>
<gene>
    <name evidence="3" type="ORF">GH810_09500</name>
</gene>
<comment type="caution">
    <text evidence="3">The sequence shown here is derived from an EMBL/GenBank/DDBJ whole genome shotgun (WGS) entry which is preliminary data.</text>
</comment>
<dbReference type="Gene3D" id="3.30.70.270">
    <property type="match status" value="1"/>
</dbReference>
<keyword evidence="1" id="KW-0175">Coiled coil</keyword>
<organism evidence="3 4">
    <name type="scientific">Acetobacterium paludosum</name>
    <dbReference type="NCBI Taxonomy" id="52693"/>
    <lineage>
        <taxon>Bacteria</taxon>
        <taxon>Bacillati</taxon>
        <taxon>Bacillota</taxon>
        <taxon>Clostridia</taxon>
        <taxon>Eubacteriales</taxon>
        <taxon>Eubacteriaceae</taxon>
        <taxon>Acetobacterium</taxon>
    </lineage>
</organism>
<dbReference type="PROSITE" id="PS50887">
    <property type="entry name" value="GGDEF"/>
    <property type="match status" value="1"/>
</dbReference>
<dbReference type="InterPro" id="IPR050469">
    <property type="entry name" value="Diguanylate_Cyclase"/>
</dbReference>
<dbReference type="InterPro" id="IPR013702">
    <property type="entry name" value="FIST_domain_N"/>
</dbReference>
<dbReference type="Proteomes" id="UP000616595">
    <property type="component" value="Unassembled WGS sequence"/>
</dbReference>
<dbReference type="InterPro" id="IPR000160">
    <property type="entry name" value="GGDEF_dom"/>
</dbReference>
<dbReference type="Pfam" id="PF10442">
    <property type="entry name" value="FIST_C"/>
    <property type="match status" value="1"/>
</dbReference>
<dbReference type="NCBIfam" id="TIGR00254">
    <property type="entry name" value="GGDEF"/>
    <property type="match status" value="1"/>
</dbReference>
<dbReference type="Pfam" id="PF08495">
    <property type="entry name" value="FIST"/>
    <property type="match status" value="1"/>
</dbReference>
<dbReference type="OrthoDB" id="9804955at2"/>
<dbReference type="PANTHER" id="PTHR45138">
    <property type="entry name" value="REGULATORY COMPONENTS OF SENSORY TRANSDUCTION SYSTEM"/>
    <property type="match status" value="1"/>
</dbReference>
<sequence>MISKTVVVQTIRDLTAFVHTDEIKKIFKESSSVFIQIFIPEMEADWAMSIEAVLSETFPAAVIVGGSSMGGIVHGGLCIESTILSITFFKKTMVKGFIVDGSGNDSKALGKTLQQKISSSCKNIAGVLLLATTSNMNVAEFLTGFSNLKGTFPVFGGGSGNVAETEDSLLFLNHEVQTKGVVAVAFIGNYIKIEAHTYLGWQALSKEMVVTEMDGPWVKKIDDQPAFSIYHRYLDIQNDENFFLNVSEYPLLLKRDGVEYAKTPVAANKENAIKFLSDIKVGETFRIAYGNPKTMIDQAQVIQDRIDIFNPESIFLYSCVSRLSLLQQDVDLETKPFEAIATTFGFYTQGEFYGRVDNIHLLNATMVAVSMKEGAKSRKRIKRGSQPLLSENSDPFANKHFQIISRLVNFIQAVTEELEEVNKESRILAERDYLTQAYNRVKAHEFVEAEIKRCQRYDTELSFLILDVDLFKSINDTHGHNAGDAILVYLVKMLKQEIRDIDMLSRWGGEEFLVIMPETDLEGAKISAERIRKTIEQTIFPKGNHQTCSIGVTSYKAGERFEETIDRADQALYEAKKGGRNRVVAK</sequence>
<dbReference type="Pfam" id="PF00990">
    <property type="entry name" value="GGDEF"/>
    <property type="match status" value="1"/>
</dbReference>
<proteinExistence type="predicted"/>
<dbReference type="SMART" id="SM00897">
    <property type="entry name" value="FIST"/>
    <property type="match status" value="1"/>
</dbReference>
<feature type="coiled-coil region" evidence="1">
    <location>
        <begin position="404"/>
        <end position="431"/>
    </location>
</feature>
<dbReference type="InterPro" id="IPR043128">
    <property type="entry name" value="Rev_trsase/Diguanyl_cyclase"/>
</dbReference>
<dbReference type="SUPFAM" id="SSF55073">
    <property type="entry name" value="Nucleotide cyclase"/>
    <property type="match status" value="1"/>
</dbReference>
<dbReference type="FunFam" id="3.30.70.270:FF:000001">
    <property type="entry name" value="Diguanylate cyclase domain protein"/>
    <property type="match status" value="1"/>
</dbReference>
<protein>
    <submittedName>
        <fullName evidence="3">Diguanylate cyclase</fullName>
    </submittedName>
</protein>
<reference evidence="3" key="2">
    <citation type="submission" date="2020-10" db="EMBL/GenBank/DDBJ databases">
        <title>Comparative genomics of the Acetobacterium genus.</title>
        <authorList>
            <person name="Marshall C."/>
            <person name="May H."/>
            <person name="Norman S."/>
        </authorList>
    </citation>
    <scope>NUCLEOTIDE SEQUENCE</scope>
    <source>
        <strain evidence="3">DER-2019</strain>
    </source>
</reference>
<dbReference type="RefSeq" id="WP_148568031.1">
    <property type="nucleotide sequence ID" value="NZ_RXYA01000014.1"/>
</dbReference>
<evidence type="ECO:0000256" key="1">
    <source>
        <dbReference type="SAM" id="Coils"/>
    </source>
</evidence>
<dbReference type="InterPro" id="IPR029787">
    <property type="entry name" value="Nucleotide_cyclase"/>
</dbReference>
<dbReference type="CDD" id="cd01949">
    <property type="entry name" value="GGDEF"/>
    <property type="match status" value="1"/>
</dbReference>
<evidence type="ECO:0000313" key="3">
    <source>
        <dbReference type="EMBL" id="MBC3888541.1"/>
    </source>
</evidence>